<dbReference type="AlphaFoldDB" id="A0A2T8HZX6"/>
<name>A0A2T8HZX6_9POAL</name>
<dbReference type="EMBL" id="CM008054">
    <property type="protein sequence ID" value="PVH30892.1"/>
    <property type="molecule type" value="Genomic_DNA"/>
</dbReference>
<accession>A0A2T8HZX6</accession>
<organism evidence="1">
    <name type="scientific">Panicum hallii</name>
    <dbReference type="NCBI Taxonomy" id="206008"/>
    <lineage>
        <taxon>Eukaryota</taxon>
        <taxon>Viridiplantae</taxon>
        <taxon>Streptophyta</taxon>
        <taxon>Embryophyta</taxon>
        <taxon>Tracheophyta</taxon>
        <taxon>Spermatophyta</taxon>
        <taxon>Magnoliopsida</taxon>
        <taxon>Liliopsida</taxon>
        <taxon>Poales</taxon>
        <taxon>Poaceae</taxon>
        <taxon>PACMAD clade</taxon>
        <taxon>Panicoideae</taxon>
        <taxon>Panicodae</taxon>
        <taxon>Paniceae</taxon>
        <taxon>Panicinae</taxon>
        <taxon>Panicum</taxon>
        <taxon>Panicum sect. Panicum</taxon>
    </lineage>
</organism>
<protein>
    <submittedName>
        <fullName evidence="1">Uncharacterized protein</fullName>
    </submittedName>
</protein>
<sequence length="62" mass="7070">MHGPWFHSWPVPATREGCKYFIYQRARNSARARGNRKNPIYGSLLGSIHSTYCLKENFAAGV</sequence>
<proteinExistence type="predicted"/>
<evidence type="ECO:0000313" key="1">
    <source>
        <dbReference type="EMBL" id="PVH30892.1"/>
    </source>
</evidence>
<gene>
    <name evidence="1" type="ORF">PAHAL_9G008300</name>
</gene>
<dbReference type="Gramene" id="PVH30892">
    <property type="protein sequence ID" value="PVH30892"/>
    <property type="gene ID" value="PAHAL_9G008300"/>
</dbReference>
<reference evidence="1" key="1">
    <citation type="submission" date="2018-04" db="EMBL/GenBank/DDBJ databases">
        <title>WGS assembly of Panicum hallii.</title>
        <authorList>
            <person name="Lovell J."/>
            <person name="Jenkins J."/>
            <person name="Lowry D."/>
            <person name="Mamidi S."/>
            <person name="Sreedasyam A."/>
            <person name="Weng X."/>
            <person name="Barry K."/>
            <person name="Bonette J."/>
            <person name="Campitelli B."/>
            <person name="Daum C."/>
            <person name="Gordon S."/>
            <person name="Gould B."/>
            <person name="Lipzen A."/>
            <person name="Macqueen A."/>
            <person name="Palacio-Mejia J."/>
            <person name="Plott C."/>
            <person name="Shakirov E."/>
            <person name="Shu S."/>
            <person name="Yoshinaga Y."/>
            <person name="Zane M."/>
            <person name="Rokhsar D."/>
            <person name="Grimwood J."/>
            <person name="Schmutz J."/>
            <person name="Juenger T."/>
        </authorList>
    </citation>
    <scope>NUCLEOTIDE SEQUENCE [LARGE SCALE GENOMIC DNA]</scope>
    <source>
        <strain evidence="1">FIL2</strain>
    </source>
</reference>
<dbReference type="Proteomes" id="UP000243499">
    <property type="component" value="Chromosome 9"/>
</dbReference>